<dbReference type="InterPro" id="IPR007111">
    <property type="entry name" value="NACHT_NTPase"/>
</dbReference>
<evidence type="ECO:0000313" key="5">
    <source>
        <dbReference type="Proteomes" id="UP001163105"/>
    </source>
</evidence>
<protein>
    <submittedName>
        <fullName evidence="4">General substrate transporter</fullName>
    </submittedName>
</protein>
<evidence type="ECO:0000313" key="4">
    <source>
        <dbReference type="EMBL" id="KAJ6445188.1"/>
    </source>
</evidence>
<keyword evidence="1" id="KW-0677">Repeat</keyword>
<feature type="domain" description="NACHT" evidence="3">
    <location>
        <begin position="124"/>
        <end position="274"/>
    </location>
</feature>
<dbReference type="PROSITE" id="PS50297">
    <property type="entry name" value="ANK_REP_REGION"/>
    <property type="match status" value="1"/>
</dbReference>
<dbReference type="InterPro" id="IPR036770">
    <property type="entry name" value="Ankyrin_rpt-contain_sf"/>
</dbReference>
<proteinExistence type="predicted"/>
<dbReference type="SUPFAM" id="SSF52540">
    <property type="entry name" value="P-loop containing nucleoside triphosphate hydrolases"/>
    <property type="match status" value="1"/>
</dbReference>
<dbReference type="Pfam" id="PF24883">
    <property type="entry name" value="NPHP3_N"/>
    <property type="match status" value="1"/>
</dbReference>
<keyword evidence="5" id="KW-1185">Reference proteome</keyword>
<dbReference type="PANTHER" id="PTHR10039">
    <property type="entry name" value="AMELOGENIN"/>
    <property type="match status" value="1"/>
</dbReference>
<evidence type="ECO:0000256" key="1">
    <source>
        <dbReference type="ARBA" id="ARBA00022737"/>
    </source>
</evidence>
<accession>A0AB34G2B6</accession>
<reference evidence="4" key="1">
    <citation type="submission" date="2023-01" db="EMBL/GenBank/DDBJ databases">
        <title>The growth and conidiation of Purpureocillium lavendulum are regulated by nitrogen source and histone H3K14 acetylation.</title>
        <authorList>
            <person name="Tang P."/>
            <person name="Han J."/>
            <person name="Zhang C."/>
            <person name="Tang P."/>
            <person name="Qi F."/>
            <person name="Zhang K."/>
            <person name="Liang L."/>
        </authorList>
    </citation>
    <scope>NUCLEOTIDE SEQUENCE</scope>
    <source>
        <strain evidence="4">YMF1.00683</strain>
    </source>
</reference>
<feature type="repeat" description="ANK" evidence="2">
    <location>
        <begin position="552"/>
        <end position="584"/>
    </location>
</feature>
<dbReference type="EMBL" id="JAQHRD010000002">
    <property type="protein sequence ID" value="KAJ6445188.1"/>
    <property type="molecule type" value="Genomic_DNA"/>
</dbReference>
<name>A0AB34G2B6_9HYPO</name>
<dbReference type="Gene3D" id="1.25.40.20">
    <property type="entry name" value="Ankyrin repeat-containing domain"/>
    <property type="match status" value="1"/>
</dbReference>
<dbReference type="SUPFAM" id="SSF48403">
    <property type="entry name" value="Ankyrin repeat"/>
    <property type="match status" value="1"/>
</dbReference>
<evidence type="ECO:0000259" key="3">
    <source>
        <dbReference type="PROSITE" id="PS50837"/>
    </source>
</evidence>
<dbReference type="Proteomes" id="UP001163105">
    <property type="component" value="Unassembled WGS sequence"/>
</dbReference>
<dbReference type="PROSITE" id="PS50837">
    <property type="entry name" value="NACHT"/>
    <property type="match status" value="1"/>
</dbReference>
<dbReference type="AlphaFoldDB" id="A0AB34G2B6"/>
<dbReference type="InterPro" id="IPR056884">
    <property type="entry name" value="NPHP3-like_N"/>
</dbReference>
<dbReference type="InterPro" id="IPR002110">
    <property type="entry name" value="Ankyrin_rpt"/>
</dbReference>
<dbReference type="SMART" id="SM00248">
    <property type="entry name" value="ANK"/>
    <property type="match status" value="4"/>
</dbReference>
<dbReference type="PANTHER" id="PTHR10039:SF14">
    <property type="entry name" value="NACHT DOMAIN-CONTAINING PROTEIN"/>
    <property type="match status" value="1"/>
</dbReference>
<dbReference type="Pfam" id="PF12796">
    <property type="entry name" value="Ank_2"/>
    <property type="match status" value="1"/>
</dbReference>
<dbReference type="InterPro" id="IPR027417">
    <property type="entry name" value="P-loop_NTPase"/>
</dbReference>
<comment type="caution">
    <text evidence="4">The sequence shown here is derived from an EMBL/GenBank/DDBJ whole genome shotgun (WGS) entry which is preliminary data.</text>
</comment>
<dbReference type="Gene3D" id="3.40.50.300">
    <property type="entry name" value="P-loop containing nucleotide triphosphate hydrolases"/>
    <property type="match status" value="1"/>
</dbReference>
<evidence type="ECO:0000256" key="2">
    <source>
        <dbReference type="PROSITE-ProRule" id="PRU00023"/>
    </source>
</evidence>
<keyword evidence="2" id="KW-0040">ANK repeat</keyword>
<gene>
    <name evidence="4" type="ORF">O9K51_03593</name>
</gene>
<dbReference type="PROSITE" id="PS50088">
    <property type="entry name" value="ANK_REPEAT"/>
    <property type="match status" value="2"/>
</dbReference>
<organism evidence="4 5">
    <name type="scientific">Purpureocillium lavendulum</name>
    <dbReference type="NCBI Taxonomy" id="1247861"/>
    <lineage>
        <taxon>Eukaryota</taxon>
        <taxon>Fungi</taxon>
        <taxon>Dikarya</taxon>
        <taxon>Ascomycota</taxon>
        <taxon>Pezizomycotina</taxon>
        <taxon>Sordariomycetes</taxon>
        <taxon>Hypocreomycetidae</taxon>
        <taxon>Hypocreales</taxon>
        <taxon>Ophiocordycipitaceae</taxon>
        <taxon>Purpureocillium</taxon>
    </lineage>
</organism>
<sequence>MPTPPLSTVVVTKASATLDFPGAELFPMNDANHKSICRFPGETANFKKLALALQRIGSKALDVSPVLDRASTNSSNINRTCINLLNDHDVANDMDLPPKPVPGTCQWIHHHHLFTSWLNEGRSALLWLTGDPGSGKTMLSYSVANHLGGLRTISKNVLLYLCQDKNKQTDGKAVLIGLIRQIVDRHTSMIKNYVRHFFKKHPSIVQSFPLLWRLFLKLLKDPKVSSLYVILDALDECDERSCYQLLDSIYDILADPNQPMRDAIRVKFLITSRPILQSSYTNPKKDYQSQISIGDEQFGYTEDLRTSKKDFQNVIDNIPEDLKETYRRFLSAVPDAHQTDASQMLQMLIASSRPLHLDELNIAFTIESSHVTTAEGILGPLQFLLEDITTDHGIPPALQSVNAQSSALRLATACIQYLLLDDFSIDLFPTDTALAGPGSDMPQVLDELPLSESTGNFWDDDDQMLESDFLFRDSDALNPANCRNWIRFYRTRAANSPDDAFLAQDPVTSEPSQSIKNRSLYWASRLGHSGIVASLLGVDADPNSTELERQTALTTAAEHASSNGHIEVIKLLLEKCADIAIVNDRGETPLIAASSSGHVKVVKVLLKEGADITFAANYGWTALIKHQPVVMWR</sequence>
<feature type="repeat" description="ANK" evidence="2">
    <location>
        <begin position="585"/>
        <end position="617"/>
    </location>
</feature>